<proteinExistence type="inferred from homology"/>
<evidence type="ECO:0000256" key="12">
    <source>
        <dbReference type="ARBA" id="ARBA00060029"/>
    </source>
</evidence>
<dbReference type="PANTHER" id="PTHR12791">
    <property type="entry name" value="GOLGI SNARE BET1-RELATED"/>
    <property type="match status" value="1"/>
</dbReference>
<keyword evidence="16" id="KW-1185">Reference proteome</keyword>
<dbReference type="Gene3D" id="1.20.5.110">
    <property type="match status" value="1"/>
</dbReference>
<name>A0A7N0T4R9_KALFE</name>
<keyword evidence="3" id="KW-0813">Transport</keyword>
<keyword evidence="4 13" id="KW-0812">Transmembrane</keyword>
<evidence type="ECO:0000256" key="4">
    <source>
        <dbReference type="ARBA" id="ARBA00022692"/>
    </source>
</evidence>
<evidence type="ECO:0000256" key="5">
    <source>
        <dbReference type="ARBA" id="ARBA00022824"/>
    </source>
</evidence>
<keyword evidence="9" id="KW-0175">Coiled coil</keyword>
<keyword evidence="8" id="KW-0333">Golgi apparatus</keyword>
<dbReference type="FunFam" id="1.20.5.110:FF:000056">
    <property type="entry name" value="Bet1-like protein At4g14600"/>
    <property type="match status" value="1"/>
</dbReference>
<dbReference type="Gramene" id="Kaladp0022s0196.1.v1.1">
    <property type="protein sequence ID" value="Kaladp0022s0196.1.v1.1"/>
    <property type="gene ID" value="Kaladp0022s0196.v1.1"/>
</dbReference>
<feature type="domain" description="T-SNARE coiled-coil homology" evidence="14">
    <location>
        <begin position="39"/>
        <end position="101"/>
    </location>
</feature>
<sequence>MASDSHAGAPFYGAGPYRSRAGLSTRSAAASDDIQLLIDPMHGELEDEITGLHKQIRLLKGVAQEIGTEAKSHNEFLNQLQMTLIKAQAGVKNNMRRLNRNINQHGTNHVVHVIAFGLLLFAIVYLLSKVS</sequence>
<dbReference type="SUPFAM" id="SSF58038">
    <property type="entry name" value="SNARE fusion complex"/>
    <property type="match status" value="1"/>
</dbReference>
<keyword evidence="10 13" id="KW-0472">Membrane</keyword>
<evidence type="ECO:0000256" key="1">
    <source>
        <dbReference type="ARBA" id="ARBA00004163"/>
    </source>
</evidence>
<dbReference type="CDD" id="cd15841">
    <property type="entry name" value="SNARE_Qc"/>
    <property type="match status" value="1"/>
</dbReference>
<evidence type="ECO:0000256" key="11">
    <source>
        <dbReference type="ARBA" id="ARBA00037962"/>
    </source>
</evidence>
<dbReference type="GO" id="GO:0015031">
    <property type="term" value="P:protein transport"/>
    <property type="evidence" value="ECO:0007669"/>
    <property type="project" value="UniProtKB-KW"/>
</dbReference>
<reference evidence="15" key="1">
    <citation type="submission" date="2021-01" db="UniProtKB">
        <authorList>
            <consortium name="EnsemblPlants"/>
        </authorList>
    </citation>
    <scope>IDENTIFICATION</scope>
</reference>
<evidence type="ECO:0000313" key="16">
    <source>
        <dbReference type="Proteomes" id="UP000594263"/>
    </source>
</evidence>
<dbReference type="PROSITE" id="PS50192">
    <property type="entry name" value="T_SNARE"/>
    <property type="match status" value="1"/>
</dbReference>
<evidence type="ECO:0000256" key="3">
    <source>
        <dbReference type="ARBA" id="ARBA00022448"/>
    </source>
</evidence>
<protein>
    <recommendedName>
        <fullName evidence="14">t-SNARE coiled-coil homology domain-containing protein</fullName>
    </recommendedName>
</protein>
<dbReference type="Proteomes" id="UP000594263">
    <property type="component" value="Unplaced"/>
</dbReference>
<dbReference type="OMA" id="GLKNNMR"/>
<evidence type="ECO:0000256" key="8">
    <source>
        <dbReference type="ARBA" id="ARBA00023034"/>
    </source>
</evidence>
<comment type="function">
    <text evidence="12">Required for vesicular transport from the ER to the Golgi complex. Functions as a SNARE associated with ER-derived vesicles.</text>
</comment>
<keyword evidence="5" id="KW-0256">Endoplasmic reticulum</keyword>
<dbReference type="InterPro" id="IPR000727">
    <property type="entry name" value="T_SNARE_dom"/>
</dbReference>
<comment type="subcellular location">
    <subcellularLocation>
        <location evidence="1">Endoplasmic reticulum membrane</location>
        <topology evidence="1">Single-pass type IV membrane protein</topology>
    </subcellularLocation>
    <subcellularLocation>
        <location evidence="2">Golgi apparatus membrane</location>
        <topology evidence="2">Single-pass type IV membrane protein</topology>
    </subcellularLocation>
</comment>
<dbReference type="GO" id="GO:0005789">
    <property type="term" value="C:endoplasmic reticulum membrane"/>
    <property type="evidence" value="ECO:0007669"/>
    <property type="project" value="UniProtKB-SubCell"/>
</dbReference>
<keyword evidence="6" id="KW-0653">Protein transport</keyword>
<organism evidence="15 16">
    <name type="scientific">Kalanchoe fedtschenkoi</name>
    <name type="common">Lavender scallops</name>
    <name type="synonym">South American air plant</name>
    <dbReference type="NCBI Taxonomy" id="63787"/>
    <lineage>
        <taxon>Eukaryota</taxon>
        <taxon>Viridiplantae</taxon>
        <taxon>Streptophyta</taxon>
        <taxon>Embryophyta</taxon>
        <taxon>Tracheophyta</taxon>
        <taxon>Spermatophyta</taxon>
        <taxon>Magnoliopsida</taxon>
        <taxon>eudicotyledons</taxon>
        <taxon>Gunneridae</taxon>
        <taxon>Pentapetalae</taxon>
        <taxon>Saxifragales</taxon>
        <taxon>Crassulaceae</taxon>
        <taxon>Kalanchoe</taxon>
    </lineage>
</organism>
<evidence type="ECO:0000256" key="6">
    <source>
        <dbReference type="ARBA" id="ARBA00022927"/>
    </source>
</evidence>
<dbReference type="AlphaFoldDB" id="A0A7N0T4R9"/>
<keyword evidence="7 13" id="KW-1133">Transmembrane helix</keyword>
<evidence type="ECO:0000256" key="7">
    <source>
        <dbReference type="ARBA" id="ARBA00022989"/>
    </source>
</evidence>
<dbReference type="GO" id="GO:0000139">
    <property type="term" value="C:Golgi membrane"/>
    <property type="evidence" value="ECO:0007669"/>
    <property type="project" value="UniProtKB-SubCell"/>
</dbReference>
<accession>A0A7N0T4R9</accession>
<evidence type="ECO:0000256" key="2">
    <source>
        <dbReference type="ARBA" id="ARBA00004409"/>
    </source>
</evidence>
<evidence type="ECO:0000256" key="9">
    <source>
        <dbReference type="ARBA" id="ARBA00023054"/>
    </source>
</evidence>
<dbReference type="EnsemblPlants" id="Kaladp0022s0196.1.v1.1">
    <property type="protein sequence ID" value="Kaladp0022s0196.1.v1.1"/>
    <property type="gene ID" value="Kaladp0022s0196.v1.1"/>
</dbReference>
<evidence type="ECO:0000313" key="15">
    <source>
        <dbReference type="EnsemblPlants" id="Kaladp0022s0196.1.v1.1"/>
    </source>
</evidence>
<evidence type="ECO:0000256" key="10">
    <source>
        <dbReference type="ARBA" id="ARBA00023136"/>
    </source>
</evidence>
<evidence type="ECO:0000259" key="14">
    <source>
        <dbReference type="PROSITE" id="PS50192"/>
    </source>
</evidence>
<evidence type="ECO:0000256" key="13">
    <source>
        <dbReference type="SAM" id="Phobius"/>
    </source>
</evidence>
<feature type="transmembrane region" description="Helical" evidence="13">
    <location>
        <begin position="109"/>
        <end position="127"/>
    </location>
</feature>
<comment type="similarity">
    <text evidence="11">Belongs to the BET1 family.</text>
</comment>